<keyword evidence="5 7" id="KW-0560">Oxidoreductase</keyword>
<dbReference type="GO" id="GO:0008901">
    <property type="term" value="F:ferredoxin hydrogenase activity"/>
    <property type="evidence" value="ECO:0007669"/>
    <property type="project" value="InterPro"/>
</dbReference>
<dbReference type="InterPro" id="IPR036080">
    <property type="entry name" value="MTD_sf"/>
</dbReference>
<comment type="catalytic activity">
    <reaction evidence="7">
        <text>5,10-methylenetetrahydromethanopterin + oxidized coenzyme F420-(gamma-L-Glu)(n) + 2 H(+) = 5,10-methenyl-5,6,7,8-tetrahydromethanopterin + reduced coenzyme F420-(gamma-L-Glu)(n)</text>
        <dbReference type="Rhea" id="RHEA:16721"/>
        <dbReference type="Rhea" id="RHEA-COMP:12939"/>
        <dbReference type="Rhea" id="RHEA-COMP:14378"/>
        <dbReference type="ChEBI" id="CHEBI:15378"/>
        <dbReference type="ChEBI" id="CHEBI:57818"/>
        <dbReference type="ChEBI" id="CHEBI:58337"/>
        <dbReference type="ChEBI" id="CHEBI:133980"/>
        <dbReference type="ChEBI" id="CHEBI:139511"/>
        <dbReference type="EC" id="1.5.98.1"/>
    </reaction>
</comment>
<sequence>MQVVKIGFVKLGNIGASRIVDLLLDERADREDIDARVLGTGAKMTPEHATDTSRLLDWDPDLVVISSPNAALPGPKRAREMVKEKGKPCIVISDAPAKKAVNDLKENGYGYIIIPGDPMIGARREFLDPVEMSLFNADVLSVLTITGVVKLMQEELDAVIDAIRKGGEVKLPQIIATVEKSVERAQFSNPYAKAKAIAAYSMAEKVAELDVKGCFMMKDPKEYVPIVAAAHELLREAAKLAYEARDMEKQTDSLVRMPHARTGEILKKVKLLDKPSA</sequence>
<dbReference type="PIRSF" id="PIRSF005627">
    <property type="entry name" value="MTD"/>
    <property type="match status" value="1"/>
</dbReference>
<organism evidence="8">
    <name type="scientific">Uncultured archaeon GZfos26G2</name>
    <dbReference type="NCBI Taxonomy" id="3386331"/>
    <lineage>
        <taxon>Archaea</taxon>
        <taxon>Methanobacteriati</taxon>
        <taxon>Methanobacteriota</taxon>
        <taxon>Stenosarchaea group</taxon>
        <taxon>Methanomicrobia</taxon>
        <taxon>Candidatus Methanophagales</taxon>
        <taxon>Candidatus Methanophagaceae</taxon>
        <taxon>Candidatus Methanophaga</taxon>
    </lineage>
</organism>
<evidence type="ECO:0000313" key="8">
    <source>
        <dbReference type="EMBL" id="AAU83661.1"/>
    </source>
</evidence>
<evidence type="ECO:0000256" key="5">
    <source>
        <dbReference type="ARBA" id="ARBA00023002"/>
    </source>
</evidence>
<evidence type="ECO:0000256" key="4">
    <source>
        <dbReference type="ARBA" id="ARBA00022563"/>
    </source>
</evidence>
<reference evidence="8" key="1">
    <citation type="journal article" date="2004" name="Science">
        <title>Reverse methanogenesis: testing the hypothesis with environmental genomics.</title>
        <authorList>
            <person name="Hallam S.J."/>
            <person name="Putnam N."/>
            <person name="Preston C.M."/>
            <person name="Detter J.C."/>
            <person name="Rokhsar D."/>
            <person name="Richardson P.M."/>
            <person name="DeLong E.F."/>
        </authorList>
    </citation>
    <scope>NUCLEOTIDE SEQUENCE</scope>
</reference>
<name>Q64AB6_UNCAG</name>
<keyword evidence="7" id="KW-0484">Methanogenesis</keyword>
<comment type="pathway">
    <text evidence="7">One-carbon metabolism; methanogenesis from CO(2); 5,10-methylene-5,6,7,8-tetrahydromethanopterin from 5,10-methenyl-5,6,7,8-tetrahydromethanopterin (coenzyme F420 route): step 1/1.</text>
</comment>
<dbReference type="Pfam" id="PF01993">
    <property type="entry name" value="MTD"/>
    <property type="match status" value="1"/>
</dbReference>
<dbReference type="Gene3D" id="3.40.50.10830">
    <property type="entry name" value="F420-dependent methylenetetrahydromethanopterin dehydrogenase (MTD)"/>
    <property type="match status" value="1"/>
</dbReference>
<comment type="function">
    <text evidence="7">Catalyzes the reversible reduction of methenyl-H(4)MPT(+) to methylene-H(4)MPT.</text>
</comment>
<accession>Q64AB6</accession>
<proteinExistence type="inferred from homology"/>
<evidence type="ECO:0000256" key="2">
    <source>
        <dbReference type="ARBA" id="ARBA00012904"/>
    </source>
</evidence>
<dbReference type="InterPro" id="IPR002844">
    <property type="entry name" value="MTD"/>
</dbReference>
<dbReference type="EC" id="1.5.98.1" evidence="2 7"/>
<keyword evidence="4 7" id="KW-0554">One-carbon metabolism</keyword>
<protein>
    <recommendedName>
        <fullName evidence="3 7">F420-dependent methylenetetrahydromethanopterin dehydrogenase</fullName>
        <shortName evidence="7">MTD</shortName>
        <ecNumber evidence="2 7">1.5.98.1</ecNumber>
    </recommendedName>
    <alternativeName>
        <fullName evidence="6 7">Coenzyme F420-dependent N5,N10-methylenetetrahydromethanopterin dehydrogenase</fullName>
    </alternativeName>
</protein>
<dbReference type="GO" id="GO:0030268">
    <property type="term" value="F:methylenetetrahydromethanopterin dehydrogenase activity"/>
    <property type="evidence" value="ECO:0007669"/>
    <property type="project" value="UniProtKB-UniRule"/>
</dbReference>
<dbReference type="GO" id="GO:0019386">
    <property type="term" value="P:methanogenesis, from carbon dioxide"/>
    <property type="evidence" value="ECO:0007669"/>
    <property type="project" value="UniProtKB-UniRule"/>
</dbReference>
<dbReference type="NCBIfam" id="NF002162">
    <property type="entry name" value="PRK00994.1"/>
    <property type="match status" value="1"/>
</dbReference>
<comment type="similarity">
    <text evidence="1 7">Belongs to the MTD family.</text>
</comment>
<evidence type="ECO:0000256" key="6">
    <source>
        <dbReference type="ARBA" id="ARBA00031410"/>
    </source>
</evidence>
<evidence type="ECO:0000256" key="7">
    <source>
        <dbReference type="HAMAP-Rule" id="MF_00058"/>
    </source>
</evidence>
<evidence type="ECO:0000256" key="3">
    <source>
        <dbReference type="ARBA" id="ARBA00014062"/>
    </source>
</evidence>
<dbReference type="Gene3D" id="6.10.140.120">
    <property type="match status" value="1"/>
</dbReference>
<dbReference type="EMBL" id="AY714855">
    <property type="protein sequence ID" value="AAU83661.1"/>
    <property type="molecule type" value="Genomic_DNA"/>
</dbReference>
<dbReference type="HAMAP" id="MF_00058">
    <property type="entry name" value="MTD"/>
    <property type="match status" value="1"/>
</dbReference>
<gene>
    <name evidence="7 8" type="primary">mtd</name>
    <name evidence="8" type="ORF">GZ32E7_22</name>
</gene>
<evidence type="ECO:0000256" key="1">
    <source>
        <dbReference type="ARBA" id="ARBA00007842"/>
    </source>
</evidence>
<dbReference type="GO" id="GO:0006730">
    <property type="term" value="P:one-carbon metabolic process"/>
    <property type="evidence" value="ECO:0007669"/>
    <property type="project" value="UniProtKB-UniRule"/>
</dbReference>
<reference evidence="8" key="2">
    <citation type="submission" date="2004-08" db="EMBL/GenBank/DDBJ databases">
        <authorList>
            <person name="Putnam N."/>
            <person name="Detter J.C."/>
            <person name="Richardson P.M."/>
            <person name="Rokhsar D."/>
        </authorList>
    </citation>
    <scope>NUCLEOTIDE SEQUENCE</scope>
</reference>
<dbReference type="SUPFAM" id="SSF102324">
    <property type="entry name" value="F420-dependent methylenetetrahydromethanopterin dehydrogenase (MTD)"/>
    <property type="match status" value="1"/>
</dbReference>
<dbReference type="AlphaFoldDB" id="Q64AB6"/>